<dbReference type="EMBL" id="JAIWYP010000001">
    <property type="protein sequence ID" value="KAH3891251.1"/>
    <property type="molecule type" value="Genomic_DNA"/>
</dbReference>
<protein>
    <submittedName>
        <fullName evidence="2">Uncharacterized protein</fullName>
    </submittedName>
</protein>
<name>A0A9D4NBE2_DREPO</name>
<organism evidence="2 3">
    <name type="scientific">Dreissena polymorpha</name>
    <name type="common">Zebra mussel</name>
    <name type="synonym">Mytilus polymorpha</name>
    <dbReference type="NCBI Taxonomy" id="45954"/>
    <lineage>
        <taxon>Eukaryota</taxon>
        <taxon>Metazoa</taxon>
        <taxon>Spiralia</taxon>
        <taxon>Lophotrochozoa</taxon>
        <taxon>Mollusca</taxon>
        <taxon>Bivalvia</taxon>
        <taxon>Autobranchia</taxon>
        <taxon>Heteroconchia</taxon>
        <taxon>Euheterodonta</taxon>
        <taxon>Imparidentia</taxon>
        <taxon>Neoheterodontei</taxon>
        <taxon>Myida</taxon>
        <taxon>Dreissenoidea</taxon>
        <taxon>Dreissenidae</taxon>
        <taxon>Dreissena</taxon>
    </lineage>
</organism>
<dbReference type="Proteomes" id="UP000828390">
    <property type="component" value="Unassembled WGS sequence"/>
</dbReference>
<sequence>MLYIAVHELVSTCLSDADDTTSCLDGSIYVTSDCKFRSQCLFIGSGIGAWFGDYT</sequence>
<evidence type="ECO:0000313" key="3">
    <source>
        <dbReference type="Proteomes" id="UP000828390"/>
    </source>
</evidence>
<dbReference type="AlphaFoldDB" id="A0A9D4NBE2"/>
<evidence type="ECO:0000313" key="1">
    <source>
        <dbReference type="EMBL" id="KAH3891208.1"/>
    </source>
</evidence>
<dbReference type="EMBL" id="JAIWYP010000001">
    <property type="protein sequence ID" value="KAH3891208.1"/>
    <property type="molecule type" value="Genomic_DNA"/>
</dbReference>
<reference evidence="2" key="2">
    <citation type="submission" date="2020-11" db="EMBL/GenBank/DDBJ databases">
        <authorList>
            <person name="McCartney M.A."/>
            <person name="Auch B."/>
            <person name="Kono T."/>
            <person name="Mallez S."/>
            <person name="Becker A."/>
            <person name="Gohl D.M."/>
            <person name="Silverstein K.A.T."/>
            <person name="Koren S."/>
            <person name="Bechman K.B."/>
            <person name="Herman A."/>
            <person name="Abrahante J.E."/>
            <person name="Garbe J."/>
        </authorList>
    </citation>
    <scope>NUCLEOTIDE SEQUENCE</scope>
    <source>
        <strain evidence="2">Duluth1</strain>
        <tissue evidence="2">Whole animal</tissue>
    </source>
</reference>
<evidence type="ECO:0000313" key="2">
    <source>
        <dbReference type="EMBL" id="KAH3891251.1"/>
    </source>
</evidence>
<reference evidence="2" key="1">
    <citation type="journal article" date="2019" name="bioRxiv">
        <title>The Genome of the Zebra Mussel, Dreissena polymorpha: A Resource for Invasive Species Research.</title>
        <authorList>
            <person name="McCartney M.A."/>
            <person name="Auch B."/>
            <person name="Kono T."/>
            <person name="Mallez S."/>
            <person name="Zhang Y."/>
            <person name="Obille A."/>
            <person name="Becker A."/>
            <person name="Abrahante J.E."/>
            <person name="Garbe J."/>
            <person name="Badalamenti J.P."/>
            <person name="Herman A."/>
            <person name="Mangelson H."/>
            <person name="Liachko I."/>
            <person name="Sullivan S."/>
            <person name="Sone E.D."/>
            <person name="Koren S."/>
            <person name="Silverstein K.A.T."/>
            <person name="Beckman K.B."/>
            <person name="Gohl D.M."/>
        </authorList>
    </citation>
    <scope>NUCLEOTIDE SEQUENCE</scope>
    <source>
        <strain evidence="2">Duluth1</strain>
        <tissue evidence="2">Whole animal</tissue>
    </source>
</reference>
<comment type="caution">
    <text evidence="2">The sequence shown here is derived from an EMBL/GenBank/DDBJ whole genome shotgun (WGS) entry which is preliminary data.</text>
</comment>
<keyword evidence="3" id="KW-1185">Reference proteome</keyword>
<proteinExistence type="predicted"/>
<gene>
    <name evidence="1" type="ORF">DPMN_015298</name>
    <name evidence="2" type="ORF">DPMN_015344</name>
</gene>
<accession>A0A9D4NBE2</accession>